<evidence type="ECO:0000313" key="10">
    <source>
        <dbReference type="Proteomes" id="UP000515806"/>
    </source>
</evidence>
<evidence type="ECO:0000256" key="6">
    <source>
        <dbReference type="SAM" id="Phobius"/>
    </source>
</evidence>
<dbReference type="GO" id="GO:0022857">
    <property type="term" value="F:transmembrane transporter activity"/>
    <property type="evidence" value="ECO:0007669"/>
    <property type="project" value="TreeGrafter"/>
</dbReference>
<evidence type="ECO:0000256" key="5">
    <source>
        <dbReference type="ARBA" id="ARBA00023136"/>
    </source>
</evidence>
<feature type="transmembrane region" description="Helical" evidence="6">
    <location>
        <begin position="281"/>
        <end position="300"/>
    </location>
</feature>
<sequence>MFKLNLKIALRNLWRNKGFTLINLGGLAIGLASCMILLLYVAYEYGYDKQFTDYDKTYVLYNNQKTASETFSFMAFPGQLRNEIKEKVPGVAKVSRLSYPEPMLLSYNQNNFKLNAVFGDSDFLKMFDYKVLKGNPNTFLNSVDGVILTETLAKNLFGNEDPLNKVVKLDNKESLKVEGVIADRPKNSTLELDYIMSWKLYDKLNPWTKNSGWGNNYCMIFMQLQNNSLFSQANNQLTGMIKAHDKEVNGEPFMHPLSKWHLYDKFENGKNVGGRIDQLRIFFLLAFCILLIACVNFMNLSTAKSEKRAREVGVRKAIGSSRNNLVGQFMFESVLLTTLSMLVAFVLIEVSLPYFNNLLGITLGIDYKDYKFWSVFLGLTLLTAVIAGSYPAFYLSSFDPVKVLKGFKLSGGSSLSIRKFLVIFQFVFAACLIVCTAVIYQQLNYIKNKPIGYNKANLVQISTEGEFSKKEKREILKDELLKSGAITAFTEYSLSLTGGGNNTYGINWPGKNQKDKILVNFRFTNLDLTKTTGMEILKGRDFSKDFVDTANVLVNEALVKVMGMKDPVGKMIEWGQPVRIIGVLKDYVMESPYQKATPLLIAQNPNNVTTIIMRLNDKNNITSSVNQISETAKRLNPAYPATIRFVDDNFELKFRNEKLLGTLSNWFGGFAIFISCLGLLGLALFMAEQRKKEISIRKVLGASTANILTLLNKDFIKLVAIANLIAFPLAYIIINKWLSGYEYRISVSALPFIAAISLSVIIAILTVSVQSVKVAKANPIDALKYE</sequence>
<feature type="domain" description="MacB-like periplasmic core" evidence="8">
    <location>
        <begin position="20"/>
        <end position="238"/>
    </location>
</feature>
<reference evidence="9 10" key="1">
    <citation type="submission" date="2020-08" db="EMBL/GenBank/DDBJ databases">
        <title>Genome sequence of Pedobacter roseus KACC 11594T.</title>
        <authorList>
            <person name="Hyun D.-W."/>
            <person name="Bae J.-W."/>
        </authorList>
    </citation>
    <scope>NUCLEOTIDE SEQUENCE [LARGE SCALE GENOMIC DNA]</scope>
    <source>
        <strain evidence="9 10">KACC 11594</strain>
    </source>
</reference>
<feature type="transmembrane region" description="Helical" evidence="6">
    <location>
        <begin position="21"/>
        <end position="43"/>
    </location>
</feature>
<dbReference type="PANTHER" id="PTHR30572:SF18">
    <property type="entry name" value="ABC-TYPE MACROLIDE FAMILY EXPORT SYSTEM PERMEASE COMPONENT 2"/>
    <property type="match status" value="1"/>
</dbReference>
<dbReference type="Pfam" id="PF02687">
    <property type="entry name" value="FtsX"/>
    <property type="match status" value="2"/>
</dbReference>
<evidence type="ECO:0000256" key="3">
    <source>
        <dbReference type="ARBA" id="ARBA00022692"/>
    </source>
</evidence>
<dbReference type="Proteomes" id="UP000515806">
    <property type="component" value="Chromosome"/>
</dbReference>
<evidence type="ECO:0000256" key="1">
    <source>
        <dbReference type="ARBA" id="ARBA00004651"/>
    </source>
</evidence>
<keyword evidence="10" id="KW-1185">Reference proteome</keyword>
<dbReference type="KEGG" id="proe:H9L23_05115"/>
<feature type="transmembrane region" description="Helical" evidence="6">
    <location>
        <begin position="666"/>
        <end position="687"/>
    </location>
</feature>
<feature type="domain" description="MacB-like periplasmic core" evidence="8">
    <location>
        <begin position="431"/>
        <end position="629"/>
    </location>
</feature>
<evidence type="ECO:0000259" key="8">
    <source>
        <dbReference type="Pfam" id="PF12704"/>
    </source>
</evidence>
<dbReference type="InterPro" id="IPR003838">
    <property type="entry name" value="ABC3_permease_C"/>
</dbReference>
<feature type="transmembrane region" description="Helical" evidence="6">
    <location>
        <begin position="746"/>
        <end position="767"/>
    </location>
</feature>
<dbReference type="Pfam" id="PF12704">
    <property type="entry name" value="MacB_PCD"/>
    <property type="match status" value="2"/>
</dbReference>
<evidence type="ECO:0000256" key="2">
    <source>
        <dbReference type="ARBA" id="ARBA00022475"/>
    </source>
</evidence>
<feature type="transmembrane region" description="Helical" evidence="6">
    <location>
        <begin position="329"/>
        <end position="352"/>
    </location>
</feature>
<name>A0A7G9QJG0_9SPHI</name>
<dbReference type="RefSeq" id="WP_187593962.1">
    <property type="nucleotide sequence ID" value="NZ_CP060723.1"/>
</dbReference>
<feature type="domain" description="ABC3 transporter permease C-terminal" evidence="7">
    <location>
        <begin position="667"/>
        <end position="779"/>
    </location>
</feature>
<keyword evidence="5 6" id="KW-0472">Membrane</keyword>
<dbReference type="InterPro" id="IPR025857">
    <property type="entry name" value="MacB_PCD"/>
</dbReference>
<keyword evidence="2" id="KW-1003">Cell membrane</keyword>
<keyword evidence="4 6" id="KW-1133">Transmembrane helix</keyword>
<dbReference type="EMBL" id="CP060723">
    <property type="protein sequence ID" value="QNN43485.1"/>
    <property type="molecule type" value="Genomic_DNA"/>
</dbReference>
<dbReference type="AlphaFoldDB" id="A0A7G9QJG0"/>
<keyword evidence="3 6" id="KW-0812">Transmembrane</keyword>
<feature type="transmembrane region" description="Helical" evidence="6">
    <location>
        <begin position="372"/>
        <end position="396"/>
    </location>
</feature>
<evidence type="ECO:0000313" key="9">
    <source>
        <dbReference type="EMBL" id="QNN43485.1"/>
    </source>
</evidence>
<dbReference type="PROSITE" id="PS51257">
    <property type="entry name" value="PROKAR_LIPOPROTEIN"/>
    <property type="match status" value="1"/>
</dbReference>
<organism evidence="9 10">
    <name type="scientific">Pedobacter roseus</name>
    <dbReference type="NCBI Taxonomy" id="336820"/>
    <lineage>
        <taxon>Bacteria</taxon>
        <taxon>Pseudomonadati</taxon>
        <taxon>Bacteroidota</taxon>
        <taxon>Sphingobacteriia</taxon>
        <taxon>Sphingobacteriales</taxon>
        <taxon>Sphingobacteriaceae</taxon>
        <taxon>Pedobacter</taxon>
    </lineage>
</organism>
<feature type="domain" description="ABC3 transporter permease C-terminal" evidence="7">
    <location>
        <begin position="284"/>
        <end position="397"/>
    </location>
</feature>
<protein>
    <submittedName>
        <fullName evidence="9">ABC transporter permease</fullName>
    </submittedName>
</protein>
<gene>
    <name evidence="9" type="ORF">H9L23_05115</name>
</gene>
<feature type="transmembrane region" description="Helical" evidence="6">
    <location>
        <begin position="417"/>
        <end position="440"/>
    </location>
</feature>
<evidence type="ECO:0000259" key="7">
    <source>
        <dbReference type="Pfam" id="PF02687"/>
    </source>
</evidence>
<proteinExistence type="predicted"/>
<comment type="subcellular location">
    <subcellularLocation>
        <location evidence="1">Cell membrane</location>
        <topology evidence="1">Multi-pass membrane protein</topology>
    </subcellularLocation>
</comment>
<evidence type="ECO:0000256" key="4">
    <source>
        <dbReference type="ARBA" id="ARBA00022989"/>
    </source>
</evidence>
<accession>A0A7G9QJG0</accession>
<dbReference type="PANTHER" id="PTHR30572">
    <property type="entry name" value="MEMBRANE COMPONENT OF TRANSPORTER-RELATED"/>
    <property type="match status" value="1"/>
</dbReference>
<feature type="transmembrane region" description="Helical" evidence="6">
    <location>
        <begin position="715"/>
        <end position="734"/>
    </location>
</feature>
<dbReference type="InterPro" id="IPR050250">
    <property type="entry name" value="Macrolide_Exporter_MacB"/>
</dbReference>
<dbReference type="GO" id="GO:0005886">
    <property type="term" value="C:plasma membrane"/>
    <property type="evidence" value="ECO:0007669"/>
    <property type="project" value="UniProtKB-SubCell"/>
</dbReference>